<keyword evidence="6 8" id="KW-1133">Transmembrane helix</keyword>
<dbReference type="RefSeq" id="WP_218097578.1">
    <property type="nucleotide sequence ID" value="NZ_CAJVCE010000003.1"/>
</dbReference>
<organism evidence="9 10">
    <name type="scientific">Paenibacillus allorhizosphaerae</name>
    <dbReference type="NCBI Taxonomy" id="2849866"/>
    <lineage>
        <taxon>Bacteria</taxon>
        <taxon>Bacillati</taxon>
        <taxon>Bacillota</taxon>
        <taxon>Bacilli</taxon>
        <taxon>Bacillales</taxon>
        <taxon>Paenibacillaceae</taxon>
        <taxon>Paenibacillus</taxon>
    </lineage>
</organism>
<gene>
    <name evidence="9" type="primary">yndE_4</name>
    <name evidence="9" type="ORF">PAECIP111802_01220</name>
</gene>
<feature type="transmembrane region" description="Helical" evidence="8">
    <location>
        <begin position="114"/>
        <end position="136"/>
    </location>
</feature>
<feature type="transmembrane region" description="Helical" evidence="8">
    <location>
        <begin position="331"/>
        <end position="354"/>
    </location>
</feature>
<comment type="caution">
    <text evidence="9">The sequence shown here is derived from an EMBL/GenBank/DDBJ whole genome shotgun (WGS) entry which is preliminary data.</text>
</comment>
<evidence type="ECO:0000313" key="10">
    <source>
        <dbReference type="Proteomes" id="UP000730618"/>
    </source>
</evidence>
<keyword evidence="10" id="KW-1185">Reference proteome</keyword>
<reference evidence="9 10" key="1">
    <citation type="submission" date="2021-06" db="EMBL/GenBank/DDBJ databases">
        <authorList>
            <person name="Criscuolo A."/>
        </authorList>
    </citation>
    <scope>NUCLEOTIDE SEQUENCE [LARGE SCALE GENOMIC DNA]</scope>
    <source>
        <strain evidence="10">CIP 111802</strain>
    </source>
</reference>
<keyword evidence="4" id="KW-0309">Germination</keyword>
<feature type="transmembrane region" description="Helical" evidence="8">
    <location>
        <begin position="148"/>
        <end position="166"/>
    </location>
</feature>
<evidence type="ECO:0000256" key="1">
    <source>
        <dbReference type="ARBA" id="ARBA00004141"/>
    </source>
</evidence>
<dbReference type="Proteomes" id="UP000730618">
    <property type="component" value="Unassembled WGS sequence"/>
</dbReference>
<feature type="transmembrane region" description="Helical" evidence="8">
    <location>
        <begin position="300"/>
        <end position="319"/>
    </location>
</feature>
<comment type="subcellular location">
    <subcellularLocation>
        <location evidence="1">Membrane</location>
        <topology evidence="1">Multi-pass membrane protein</topology>
    </subcellularLocation>
</comment>
<evidence type="ECO:0000256" key="7">
    <source>
        <dbReference type="ARBA" id="ARBA00023136"/>
    </source>
</evidence>
<dbReference type="InterPro" id="IPR004761">
    <property type="entry name" value="Spore_GerAB"/>
</dbReference>
<dbReference type="NCBIfam" id="TIGR00912">
    <property type="entry name" value="2A0309"/>
    <property type="match status" value="1"/>
</dbReference>
<dbReference type="Pfam" id="PF03845">
    <property type="entry name" value="Spore_permease"/>
    <property type="match status" value="1"/>
</dbReference>
<dbReference type="PANTHER" id="PTHR34975:SF2">
    <property type="entry name" value="SPORE GERMINATION PROTEIN A2"/>
    <property type="match status" value="1"/>
</dbReference>
<keyword evidence="3" id="KW-0813">Transport</keyword>
<dbReference type="EMBL" id="CAJVCE010000003">
    <property type="protein sequence ID" value="CAG7626141.1"/>
    <property type="molecule type" value="Genomic_DNA"/>
</dbReference>
<evidence type="ECO:0000256" key="2">
    <source>
        <dbReference type="ARBA" id="ARBA00007998"/>
    </source>
</evidence>
<comment type="similarity">
    <text evidence="2">Belongs to the amino acid-polyamine-organocation (APC) superfamily. Spore germination protein (SGP) (TC 2.A.3.9) family.</text>
</comment>
<evidence type="ECO:0000256" key="4">
    <source>
        <dbReference type="ARBA" id="ARBA00022544"/>
    </source>
</evidence>
<dbReference type="PANTHER" id="PTHR34975">
    <property type="entry name" value="SPORE GERMINATION PROTEIN A2"/>
    <property type="match status" value="1"/>
</dbReference>
<feature type="transmembrane region" description="Helical" evidence="8">
    <location>
        <begin position="186"/>
        <end position="204"/>
    </location>
</feature>
<sequence>MKLSGSQLFWIIVTTEVIAMIGLRISPAIVISKQDAWISMLIGGGIGAAFTYLFVHLSTLHPNQTLTKYSQAMLGKWLGRIIVLPYLVVWYMLSAALLRSFADFLHLILVDSTPLWMIMVLLIGVTIYMVYSAGIMGIGRFCEIMGPIIFLTLIVSFILNVGNVNWHHVLPVYFDSGWLNILKGSFAPAFWFSGPFTTLVIVSFMQEPQKALSKSVLGVVTTAFLVFASTLMVLLIFGPNLSAKIRFPYFMYVRTIDILNFIQNVDIFIMFIWIFGVSAQLSLYLFIASYELTNWFSGKSWRRTIWFGAPAVYILALLIPDETTLTLYDKLWSSMIFPVCGVGIPLLLWIISVFKKNSVKQ</sequence>
<evidence type="ECO:0000256" key="3">
    <source>
        <dbReference type="ARBA" id="ARBA00022448"/>
    </source>
</evidence>
<proteinExistence type="inferred from homology"/>
<evidence type="ECO:0000256" key="6">
    <source>
        <dbReference type="ARBA" id="ARBA00022989"/>
    </source>
</evidence>
<evidence type="ECO:0000313" key="9">
    <source>
        <dbReference type="EMBL" id="CAG7626141.1"/>
    </source>
</evidence>
<name>A0ABM8VD18_9BACL</name>
<feature type="transmembrane region" description="Helical" evidence="8">
    <location>
        <begin position="77"/>
        <end position="102"/>
    </location>
</feature>
<feature type="transmembrane region" description="Helical" evidence="8">
    <location>
        <begin position="267"/>
        <end position="288"/>
    </location>
</feature>
<protein>
    <submittedName>
        <fullName evidence="9">Spore germination protein YndE</fullName>
    </submittedName>
</protein>
<evidence type="ECO:0000256" key="8">
    <source>
        <dbReference type="SAM" id="Phobius"/>
    </source>
</evidence>
<accession>A0ABM8VD18</accession>
<evidence type="ECO:0000256" key="5">
    <source>
        <dbReference type="ARBA" id="ARBA00022692"/>
    </source>
</evidence>
<feature type="transmembrane region" description="Helical" evidence="8">
    <location>
        <begin position="36"/>
        <end position="57"/>
    </location>
</feature>
<feature type="transmembrane region" description="Helical" evidence="8">
    <location>
        <begin position="7"/>
        <end position="30"/>
    </location>
</feature>
<keyword evidence="5 8" id="KW-0812">Transmembrane</keyword>
<keyword evidence="7 8" id="KW-0472">Membrane</keyword>
<feature type="transmembrane region" description="Helical" evidence="8">
    <location>
        <begin position="216"/>
        <end position="237"/>
    </location>
</feature>